<organism evidence="2 3">
    <name type="scientific">Penicilliopsis zonata CBS 506.65</name>
    <dbReference type="NCBI Taxonomy" id="1073090"/>
    <lineage>
        <taxon>Eukaryota</taxon>
        <taxon>Fungi</taxon>
        <taxon>Dikarya</taxon>
        <taxon>Ascomycota</taxon>
        <taxon>Pezizomycotina</taxon>
        <taxon>Eurotiomycetes</taxon>
        <taxon>Eurotiomycetidae</taxon>
        <taxon>Eurotiales</taxon>
        <taxon>Aspergillaceae</taxon>
        <taxon>Penicilliopsis</taxon>
    </lineage>
</organism>
<feature type="domain" description="GH64" evidence="1">
    <location>
        <begin position="1"/>
        <end position="373"/>
    </location>
</feature>
<dbReference type="InterPro" id="IPR042517">
    <property type="entry name" value="Glyco_hydro_64_N_2"/>
</dbReference>
<dbReference type="STRING" id="1073090.A0A1L9S9Q7"/>
<dbReference type="Gene3D" id="3.30.920.50">
    <property type="entry name" value="Beta-1,3-glucanase, C-terminal domain"/>
    <property type="match status" value="1"/>
</dbReference>
<dbReference type="Pfam" id="PF16483">
    <property type="entry name" value="Glyco_hydro_64"/>
    <property type="match status" value="1"/>
</dbReference>
<dbReference type="EMBL" id="KV878350">
    <property type="protein sequence ID" value="OJJ43886.1"/>
    <property type="molecule type" value="Genomic_DNA"/>
</dbReference>
<accession>A0A1L9S9Q7</accession>
<name>A0A1L9S9Q7_9EURO</name>
<dbReference type="Proteomes" id="UP000184188">
    <property type="component" value="Unassembled WGS sequence"/>
</dbReference>
<evidence type="ECO:0000259" key="1">
    <source>
        <dbReference type="PROSITE" id="PS52006"/>
    </source>
</evidence>
<proteinExistence type="predicted"/>
<dbReference type="CDD" id="cd09220">
    <property type="entry name" value="GH64-GluB-like"/>
    <property type="match status" value="1"/>
</dbReference>
<evidence type="ECO:0000313" key="2">
    <source>
        <dbReference type="EMBL" id="OJJ43886.1"/>
    </source>
</evidence>
<dbReference type="RefSeq" id="XP_022578396.1">
    <property type="nucleotide sequence ID" value="XM_022725113.1"/>
</dbReference>
<dbReference type="InterPro" id="IPR032477">
    <property type="entry name" value="Glyco_hydro_64"/>
</dbReference>
<dbReference type="PROSITE" id="PS52006">
    <property type="entry name" value="GH64"/>
    <property type="match status" value="1"/>
</dbReference>
<dbReference type="PANTHER" id="PTHR38165">
    <property type="match status" value="1"/>
</dbReference>
<dbReference type="AlphaFoldDB" id="A0A1L9S9Q7"/>
<dbReference type="Gene3D" id="2.60.110.10">
    <property type="entry name" value="Thaumatin"/>
    <property type="match status" value="1"/>
</dbReference>
<keyword evidence="3" id="KW-1185">Reference proteome</keyword>
<dbReference type="InterPro" id="IPR037398">
    <property type="entry name" value="Glyco_hydro_64_fam"/>
</dbReference>
<reference evidence="3" key="1">
    <citation type="journal article" date="2017" name="Genome Biol.">
        <title>Comparative genomics reveals high biological diversity and specific adaptations in the industrially and medically important fungal genus Aspergillus.</title>
        <authorList>
            <person name="de Vries R.P."/>
            <person name="Riley R."/>
            <person name="Wiebenga A."/>
            <person name="Aguilar-Osorio G."/>
            <person name="Amillis S."/>
            <person name="Uchima C.A."/>
            <person name="Anderluh G."/>
            <person name="Asadollahi M."/>
            <person name="Askin M."/>
            <person name="Barry K."/>
            <person name="Battaglia E."/>
            <person name="Bayram O."/>
            <person name="Benocci T."/>
            <person name="Braus-Stromeyer S.A."/>
            <person name="Caldana C."/>
            <person name="Canovas D."/>
            <person name="Cerqueira G.C."/>
            <person name="Chen F."/>
            <person name="Chen W."/>
            <person name="Choi C."/>
            <person name="Clum A."/>
            <person name="Dos Santos R.A."/>
            <person name="Damasio A.R."/>
            <person name="Diallinas G."/>
            <person name="Emri T."/>
            <person name="Fekete E."/>
            <person name="Flipphi M."/>
            <person name="Freyberg S."/>
            <person name="Gallo A."/>
            <person name="Gournas C."/>
            <person name="Habgood R."/>
            <person name="Hainaut M."/>
            <person name="Harispe M.L."/>
            <person name="Henrissat B."/>
            <person name="Hilden K.S."/>
            <person name="Hope R."/>
            <person name="Hossain A."/>
            <person name="Karabika E."/>
            <person name="Karaffa L."/>
            <person name="Karanyi Z."/>
            <person name="Krasevec N."/>
            <person name="Kuo A."/>
            <person name="Kusch H."/>
            <person name="LaButti K."/>
            <person name="Lagendijk E.L."/>
            <person name="Lapidus A."/>
            <person name="Levasseur A."/>
            <person name="Lindquist E."/>
            <person name="Lipzen A."/>
            <person name="Logrieco A.F."/>
            <person name="MacCabe A."/>
            <person name="Maekelae M.R."/>
            <person name="Malavazi I."/>
            <person name="Melin P."/>
            <person name="Meyer V."/>
            <person name="Mielnichuk N."/>
            <person name="Miskei M."/>
            <person name="Molnar A.P."/>
            <person name="Mule G."/>
            <person name="Ngan C.Y."/>
            <person name="Orejas M."/>
            <person name="Orosz E."/>
            <person name="Ouedraogo J.P."/>
            <person name="Overkamp K.M."/>
            <person name="Park H.-S."/>
            <person name="Perrone G."/>
            <person name="Piumi F."/>
            <person name="Punt P.J."/>
            <person name="Ram A.F."/>
            <person name="Ramon A."/>
            <person name="Rauscher S."/>
            <person name="Record E."/>
            <person name="Riano-Pachon D.M."/>
            <person name="Robert V."/>
            <person name="Roehrig J."/>
            <person name="Ruller R."/>
            <person name="Salamov A."/>
            <person name="Salih N.S."/>
            <person name="Samson R.A."/>
            <person name="Sandor E."/>
            <person name="Sanguinetti M."/>
            <person name="Schuetze T."/>
            <person name="Sepcic K."/>
            <person name="Shelest E."/>
            <person name="Sherlock G."/>
            <person name="Sophianopoulou V."/>
            <person name="Squina F.M."/>
            <person name="Sun H."/>
            <person name="Susca A."/>
            <person name="Todd R.B."/>
            <person name="Tsang A."/>
            <person name="Unkles S.E."/>
            <person name="van de Wiele N."/>
            <person name="van Rossen-Uffink D."/>
            <person name="Oliveira J.V."/>
            <person name="Vesth T.C."/>
            <person name="Visser J."/>
            <person name="Yu J.-H."/>
            <person name="Zhou M."/>
            <person name="Andersen M.R."/>
            <person name="Archer D.B."/>
            <person name="Baker S.E."/>
            <person name="Benoit I."/>
            <person name="Brakhage A.A."/>
            <person name="Braus G.H."/>
            <person name="Fischer R."/>
            <person name="Frisvad J.C."/>
            <person name="Goldman G.H."/>
            <person name="Houbraken J."/>
            <person name="Oakley B."/>
            <person name="Pocsi I."/>
            <person name="Scazzocchio C."/>
            <person name="Seiboth B."/>
            <person name="vanKuyk P.A."/>
            <person name="Wortman J."/>
            <person name="Dyer P.S."/>
            <person name="Grigoriev I.V."/>
        </authorList>
    </citation>
    <scope>NUCLEOTIDE SEQUENCE [LARGE SCALE GENOMIC DNA]</scope>
    <source>
        <strain evidence="3">CBS 506.65</strain>
    </source>
</reference>
<dbReference type="GeneID" id="34611578"/>
<gene>
    <name evidence="2" type="ORF">ASPZODRAFT_145820</name>
</gene>
<evidence type="ECO:0000313" key="3">
    <source>
        <dbReference type="Proteomes" id="UP000184188"/>
    </source>
</evidence>
<dbReference type="PANTHER" id="PTHR38165:SF1">
    <property type="entry name" value="GLUCANASE B"/>
    <property type="match status" value="1"/>
</dbReference>
<dbReference type="VEuPathDB" id="FungiDB:ASPZODRAFT_145820"/>
<sequence length="379" mass="40310">MSLSIEIQNTTGGVLYAYVTGTTTADALFLLQSNGTTAYYPTSPSTTLSALAVDCAIAVSSAGTTSLTVPYLSGARLWFSRGSQPLTFYLNPGPALVEPSVSNTSDVNYEIAWDFCEFTFTSTELYANITYVDFVCLPIALSLTDTQGATQTVSGMPADGLQTVCDALQAQNETDGAGWDQLVITSSSTGAYLRAVSPNTGIAMDDTLFDGYYDTYVTEVWDMYTDTELTVDTQISYGDVTGKVVEDDEDDDEDEEQVLTFTDGVAIYTTPASADIFSCSSGPFTPSGTTEKDDITARLAAAFNRSTLLIDSNQPEGEVVSTYYQADITNHYARICHATDLDGEGYAFPYDDVGPTDGADISGSVVSSSPALWTVVVGG</sequence>
<dbReference type="OrthoDB" id="5290283at2759"/>
<dbReference type="InterPro" id="IPR037176">
    <property type="entry name" value="Osmotin/thaumatin-like_sf"/>
</dbReference>
<protein>
    <recommendedName>
        <fullName evidence="1">GH64 domain-containing protein</fullName>
    </recommendedName>
</protein>